<organism evidence="3 4">
    <name type="scientific">Mycobacterium terramassiliense</name>
    <dbReference type="NCBI Taxonomy" id="1841859"/>
    <lineage>
        <taxon>Bacteria</taxon>
        <taxon>Bacillati</taxon>
        <taxon>Actinomycetota</taxon>
        <taxon>Actinomycetes</taxon>
        <taxon>Mycobacteriales</taxon>
        <taxon>Mycobacteriaceae</taxon>
        <taxon>Mycobacterium</taxon>
    </lineage>
</organism>
<proteinExistence type="predicted"/>
<evidence type="ECO:0000256" key="1">
    <source>
        <dbReference type="SAM" id="Phobius"/>
    </source>
</evidence>
<dbReference type="SUPFAM" id="SSF140459">
    <property type="entry name" value="PE/PPE dimer-like"/>
    <property type="match status" value="1"/>
</dbReference>
<dbReference type="Gene3D" id="1.10.287.850">
    <property type="entry name" value="HP0062-like domain"/>
    <property type="match status" value="1"/>
</dbReference>
<keyword evidence="1" id="KW-1133">Transmembrane helix</keyword>
<dbReference type="Proteomes" id="UP000241595">
    <property type="component" value="Unassembled WGS sequence"/>
</dbReference>
<evidence type="ECO:0000259" key="2">
    <source>
        <dbReference type="Pfam" id="PF00934"/>
    </source>
</evidence>
<keyword evidence="1" id="KW-0812">Transmembrane</keyword>
<dbReference type="Pfam" id="PF00934">
    <property type="entry name" value="PE"/>
    <property type="match status" value="1"/>
</dbReference>
<feature type="transmembrane region" description="Helical" evidence="1">
    <location>
        <begin position="138"/>
        <end position="162"/>
    </location>
</feature>
<keyword evidence="4" id="KW-1185">Reference proteome</keyword>
<keyword evidence="1" id="KW-0472">Membrane</keyword>
<dbReference type="OrthoDB" id="4741973at2"/>
<dbReference type="InterPro" id="IPR038332">
    <property type="entry name" value="PPE_sf"/>
</dbReference>
<dbReference type="EMBL" id="FTRV01000010">
    <property type="protein sequence ID" value="SPM27838.1"/>
    <property type="molecule type" value="Genomic_DNA"/>
</dbReference>
<sequence>MSFVTARPEVIASAATDLAGIGSNLSAAHVAAAAPTLAVLPAAADEVSVTIANFFSRHAQHYQAQAGQAAAFQEQFVQHLSAGAGSYAAAEAGNAAALLQPLAAIGGEIQSFLDNALASFSQLLNSLAGFLVPLIREAIAFSTAFFFVFVLPTIEIALNILVSL</sequence>
<dbReference type="AlphaFoldDB" id="A0A2U3N8J8"/>
<evidence type="ECO:0000313" key="4">
    <source>
        <dbReference type="Proteomes" id="UP000241595"/>
    </source>
</evidence>
<dbReference type="RefSeq" id="WP_077098696.1">
    <property type="nucleotide sequence ID" value="NZ_LT717699.1"/>
</dbReference>
<accession>A0A2U3N8J8</accession>
<feature type="domain" description="PE" evidence="2">
    <location>
        <begin position="4"/>
        <end position="94"/>
    </location>
</feature>
<dbReference type="STRING" id="1841859.GCA_900157385_01320"/>
<dbReference type="InterPro" id="IPR000084">
    <property type="entry name" value="PE-PGRS_N"/>
</dbReference>
<evidence type="ECO:0000313" key="3">
    <source>
        <dbReference type="EMBL" id="SPM27838.1"/>
    </source>
</evidence>
<reference evidence="3 4" key="1">
    <citation type="submission" date="2017-01" db="EMBL/GenBank/DDBJ databases">
        <authorList>
            <consortium name="Urmite Genomes"/>
        </authorList>
    </citation>
    <scope>NUCLEOTIDE SEQUENCE [LARGE SCALE GENOMIC DNA]</scope>
    <source>
        <strain evidence="3 4">AB308</strain>
    </source>
</reference>
<protein>
    <submittedName>
        <fullName evidence="3">PE family protein</fullName>
    </submittedName>
</protein>
<name>A0A2U3N8J8_9MYCO</name>
<gene>
    <name evidence="3" type="ORF">MTAB308_1323</name>
</gene>